<dbReference type="InterPro" id="IPR043128">
    <property type="entry name" value="Rev_trsase/Diguanyl_cyclase"/>
</dbReference>
<organism evidence="4 5">
    <name type="scientific">Igneacidithiobacillus copahuensis</name>
    <dbReference type="NCBI Taxonomy" id="2724909"/>
    <lineage>
        <taxon>Bacteria</taxon>
        <taxon>Pseudomonadati</taxon>
        <taxon>Pseudomonadota</taxon>
        <taxon>Acidithiobacillia</taxon>
        <taxon>Acidithiobacillales</taxon>
        <taxon>Acidithiobacillaceae</taxon>
        <taxon>Igneacidithiobacillus</taxon>
    </lineage>
</organism>
<dbReference type="InterPro" id="IPR000160">
    <property type="entry name" value="GGDEF_dom"/>
</dbReference>
<dbReference type="SUPFAM" id="SSF55073">
    <property type="entry name" value="Nucleotide cyclase"/>
    <property type="match status" value="1"/>
</dbReference>
<dbReference type="GO" id="GO:1902201">
    <property type="term" value="P:negative regulation of bacterial-type flagellum-dependent cell motility"/>
    <property type="evidence" value="ECO:0007669"/>
    <property type="project" value="TreeGrafter"/>
</dbReference>
<dbReference type="EMBL" id="JAAXYO010000029">
    <property type="protein sequence ID" value="MBU2786978.1"/>
    <property type="molecule type" value="Genomic_DNA"/>
</dbReference>
<keyword evidence="5" id="KW-1185">Reference proteome</keyword>
<dbReference type="CDD" id="cd01949">
    <property type="entry name" value="GGDEF"/>
    <property type="match status" value="1"/>
</dbReference>
<protein>
    <recommendedName>
        <fullName evidence="1">diguanylate cyclase</fullName>
        <ecNumber evidence="1">2.7.7.65</ecNumber>
    </recommendedName>
</protein>
<reference evidence="4" key="1">
    <citation type="journal article" date="2021" name="ISME J.">
        <title>Genomic evolution of the class Acidithiobacillia: deep-branching Proteobacteria living in extreme acidic conditions.</title>
        <authorList>
            <person name="Moya-Beltran A."/>
            <person name="Beard S."/>
            <person name="Rojas-Villalobos C."/>
            <person name="Issotta F."/>
            <person name="Gallardo Y."/>
            <person name="Ulloa R."/>
            <person name="Giaveno A."/>
            <person name="Degli Esposti M."/>
            <person name="Johnson D.B."/>
            <person name="Quatrini R."/>
        </authorList>
    </citation>
    <scope>NUCLEOTIDE SEQUENCE</scope>
    <source>
        <strain evidence="4">VAN18-1</strain>
    </source>
</reference>
<evidence type="ECO:0000259" key="3">
    <source>
        <dbReference type="PROSITE" id="PS50887"/>
    </source>
</evidence>
<name>A0AAE3CIN5_9PROT</name>
<dbReference type="InterPro" id="IPR029787">
    <property type="entry name" value="Nucleotide_cyclase"/>
</dbReference>
<dbReference type="PANTHER" id="PTHR45138:SF9">
    <property type="entry name" value="DIGUANYLATE CYCLASE DGCM-RELATED"/>
    <property type="match status" value="1"/>
</dbReference>
<accession>A0AAE3CIN5</accession>
<dbReference type="Pfam" id="PF00990">
    <property type="entry name" value="GGDEF"/>
    <property type="match status" value="1"/>
</dbReference>
<dbReference type="FunFam" id="3.30.70.270:FF:000001">
    <property type="entry name" value="Diguanylate cyclase domain protein"/>
    <property type="match status" value="1"/>
</dbReference>
<dbReference type="SMART" id="SM00267">
    <property type="entry name" value="GGDEF"/>
    <property type="match status" value="1"/>
</dbReference>
<sequence length="301" mass="33814">MEKRSWQKPKSPQLRDEGQDIVLAALDRLINVWNVYWSAWLDQTDTRAAEQKLLRALHDPEPILRAEDRRTWSSLQQACHALLHELRADTSSKNRLDFCDRTLLQRVSHFQNDCWNALLQRQRAQSEADALTGLPNRRRLAQDLLRQQSMVHRGAAACVAIVDLDHFKAFNDQYGHLAGDQALRVLADFLHSSLRPYDGVYRFGGEEFILILPGMTESCALRMANRLCERLLASRQYFDDGSSFGLSISVGIAALTADSSHETALAAADAALYAAKAEGRGRARLGFARASEKQQPAVSSR</sequence>
<evidence type="ECO:0000256" key="1">
    <source>
        <dbReference type="ARBA" id="ARBA00012528"/>
    </source>
</evidence>
<gene>
    <name evidence="4" type="ORF">HFQ13_01890</name>
</gene>
<dbReference type="PANTHER" id="PTHR45138">
    <property type="entry name" value="REGULATORY COMPONENTS OF SENSORY TRANSDUCTION SYSTEM"/>
    <property type="match status" value="1"/>
</dbReference>
<dbReference type="Proteomes" id="UP001197378">
    <property type="component" value="Unassembled WGS sequence"/>
</dbReference>
<proteinExistence type="predicted"/>
<dbReference type="EC" id="2.7.7.65" evidence="1"/>
<dbReference type="PROSITE" id="PS50887">
    <property type="entry name" value="GGDEF"/>
    <property type="match status" value="1"/>
</dbReference>
<comment type="caution">
    <text evidence="4">The sequence shown here is derived from an EMBL/GenBank/DDBJ whole genome shotgun (WGS) entry which is preliminary data.</text>
</comment>
<dbReference type="GO" id="GO:0005886">
    <property type="term" value="C:plasma membrane"/>
    <property type="evidence" value="ECO:0007669"/>
    <property type="project" value="TreeGrafter"/>
</dbReference>
<dbReference type="AlphaFoldDB" id="A0AAE3CIN5"/>
<dbReference type="RefSeq" id="WP_215871819.1">
    <property type="nucleotide sequence ID" value="NZ_JAAXYO010000029.1"/>
</dbReference>
<feature type="domain" description="GGDEF" evidence="3">
    <location>
        <begin position="155"/>
        <end position="290"/>
    </location>
</feature>
<comment type="catalytic activity">
    <reaction evidence="2">
        <text>2 GTP = 3',3'-c-di-GMP + 2 diphosphate</text>
        <dbReference type="Rhea" id="RHEA:24898"/>
        <dbReference type="ChEBI" id="CHEBI:33019"/>
        <dbReference type="ChEBI" id="CHEBI:37565"/>
        <dbReference type="ChEBI" id="CHEBI:58805"/>
        <dbReference type="EC" id="2.7.7.65"/>
    </reaction>
</comment>
<evidence type="ECO:0000313" key="5">
    <source>
        <dbReference type="Proteomes" id="UP001197378"/>
    </source>
</evidence>
<evidence type="ECO:0000313" key="4">
    <source>
        <dbReference type="EMBL" id="MBU2786978.1"/>
    </source>
</evidence>
<dbReference type="GO" id="GO:0043709">
    <property type="term" value="P:cell adhesion involved in single-species biofilm formation"/>
    <property type="evidence" value="ECO:0007669"/>
    <property type="project" value="TreeGrafter"/>
</dbReference>
<evidence type="ECO:0000256" key="2">
    <source>
        <dbReference type="ARBA" id="ARBA00034247"/>
    </source>
</evidence>
<dbReference type="NCBIfam" id="TIGR00254">
    <property type="entry name" value="GGDEF"/>
    <property type="match status" value="1"/>
</dbReference>
<dbReference type="Gene3D" id="3.30.70.270">
    <property type="match status" value="1"/>
</dbReference>
<dbReference type="GO" id="GO:0052621">
    <property type="term" value="F:diguanylate cyclase activity"/>
    <property type="evidence" value="ECO:0007669"/>
    <property type="project" value="UniProtKB-EC"/>
</dbReference>
<dbReference type="InterPro" id="IPR050469">
    <property type="entry name" value="Diguanylate_Cyclase"/>
</dbReference>